<evidence type="ECO:0000259" key="1">
    <source>
        <dbReference type="Pfam" id="PF01656"/>
    </source>
</evidence>
<evidence type="ECO:0000313" key="2">
    <source>
        <dbReference type="EMBL" id="MEE7492807.1"/>
    </source>
</evidence>
<dbReference type="EMBL" id="MLCA01000010">
    <property type="protein sequence ID" value="MEE7492807.1"/>
    <property type="molecule type" value="Genomic_DNA"/>
</dbReference>
<dbReference type="InterPro" id="IPR027417">
    <property type="entry name" value="P-loop_NTPase"/>
</dbReference>
<feature type="domain" description="CobQ/CobB/MinD/ParA nucleotide binding" evidence="1">
    <location>
        <begin position="43"/>
        <end position="180"/>
    </location>
</feature>
<protein>
    <recommendedName>
        <fullName evidence="1">CobQ/CobB/MinD/ParA nucleotide binding domain-containing protein</fullName>
    </recommendedName>
</protein>
<dbReference type="InterPro" id="IPR002586">
    <property type="entry name" value="CobQ/CobB/MinD/ParA_Nub-bd_dom"/>
</dbReference>
<dbReference type="Gene3D" id="3.40.50.300">
    <property type="entry name" value="P-loop containing nucleotide triphosphate hydrolases"/>
    <property type="match status" value="1"/>
</dbReference>
<dbReference type="Proteomes" id="UP001355206">
    <property type="component" value="Unassembled WGS sequence"/>
</dbReference>
<proteinExistence type="predicted"/>
<reference evidence="2 3" key="1">
    <citation type="journal article" date="2012" name="Genet. Mol. Biol.">
        <title>Analysis of 16S rRNA and mxaF genes revealing insights into Methylobacterium niche-specific plant association.</title>
        <authorList>
            <person name="Dourado M.N."/>
            <person name="Andreote F.D."/>
            <person name="Dini-Andreote F."/>
            <person name="Conti R."/>
            <person name="Araujo J.M."/>
            <person name="Araujo W.L."/>
        </authorList>
    </citation>
    <scope>NUCLEOTIDE SEQUENCE [LARGE SCALE GENOMIC DNA]</scope>
    <source>
        <strain evidence="2 3">TC3-10</strain>
    </source>
</reference>
<organism evidence="2 3">
    <name type="scientific">Methylobacterium oryzae</name>
    <dbReference type="NCBI Taxonomy" id="334852"/>
    <lineage>
        <taxon>Bacteria</taxon>
        <taxon>Pseudomonadati</taxon>
        <taxon>Pseudomonadota</taxon>
        <taxon>Alphaproteobacteria</taxon>
        <taxon>Hyphomicrobiales</taxon>
        <taxon>Methylobacteriaceae</taxon>
        <taxon>Methylobacterium</taxon>
    </lineage>
</organism>
<keyword evidence="3" id="KW-1185">Reference proteome</keyword>
<name>A0ABU7TSI6_9HYPH</name>
<comment type="caution">
    <text evidence="2">The sequence shown here is derived from an EMBL/GenBank/DDBJ whole genome shotgun (WGS) entry which is preliminary data.</text>
</comment>
<gene>
    <name evidence="2" type="ORF">MOTC310_20945</name>
</gene>
<sequence length="283" mass="31583">MSKETPHDHTTQIKVPAWYSPDELQDIQRDVLGAAAKILVLCLGGKGGVGKTTIALQVADLCAEVGPVLAIDTDPANRHFHTALMQETTPGSDNFVPRRPGITAVRQRLRAEDSTGRVDPTLCQDLIERVTEAAERFVVVDFPAGDTETTRRCTEIIVESCREANIRLAVVVAAGAVDPTALEVLRELRPMLIECDRAILAKNTAQATNFDYLESSDLVRSLRKQSNFRVLEIERIGERLIEALRVRNMTWQVLASSAPMRLRVEGRRLRRNFHTAWRDALRP</sequence>
<accession>A0ABU7TSI6</accession>
<dbReference type="SUPFAM" id="SSF52540">
    <property type="entry name" value="P-loop containing nucleoside triphosphate hydrolases"/>
    <property type="match status" value="1"/>
</dbReference>
<dbReference type="Pfam" id="PF01656">
    <property type="entry name" value="CbiA"/>
    <property type="match status" value="1"/>
</dbReference>
<evidence type="ECO:0000313" key="3">
    <source>
        <dbReference type="Proteomes" id="UP001355206"/>
    </source>
</evidence>